<reference evidence="2 3" key="1">
    <citation type="submission" date="2019-02" db="EMBL/GenBank/DDBJ databases">
        <title>Deep-cultivation of Planctomycetes and their phenomic and genomic characterization uncovers novel biology.</title>
        <authorList>
            <person name="Wiegand S."/>
            <person name="Jogler M."/>
            <person name="Boedeker C."/>
            <person name="Pinto D."/>
            <person name="Vollmers J."/>
            <person name="Rivas-Marin E."/>
            <person name="Kohn T."/>
            <person name="Peeters S.H."/>
            <person name="Heuer A."/>
            <person name="Rast P."/>
            <person name="Oberbeckmann S."/>
            <person name="Bunk B."/>
            <person name="Jeske O."/>
            <person name="Meyerdierks A."/>
            <person name="Storesund J.E."/>
            <person name="Kallscheuer N."/>
            <person name="Luecker S."/>
            <person name="Lage O.M."/>
            <person name="Pohl T."/>
            <person name="Merkel B.J."/>
            <person name="Hornburger P."/>
            <person name="Mueller R.-W."/>
            <person name="Bruemmer F."/>
            <person name="Labrenz M."/>
            <person name="Spormann A.M."/>
            <person name="Op den Camp H."/>
            <person name="Overmann J."/>
            <person name="Amann R."/>
            <person name="Jetten M.S.M."/>
            <person name="Mascher T."/>
            <person name="Medema M.H."/>
            <person name="Devos D.P."/>
            <person name="Kaster A.-K."/>
            <person name="Ovreas L."/>
            <person name="Rohde M."/>
            <person name="Galperin M.Y."/>
            <person name="Jogler C."/>
        </authorList>
    </citation>
    <scope>NUCLEOTIDE SEQUENCE [LARGE SCALE GENOMIC DNA]</scope>
    <source>
        <strain evidence="2 3">EC9</strain>
    </source>
</reference>
<name>A0A517M1P0_9BACT</name>
<proteinExistence type="predicted"/>
<dbReference type="InterPro" id="IPR053864">
    <property type="entry name" value="DUF6933"/>
</dbReference>
<feature type="domain" description="DUF6933" evidence="1">
    <location>
        <begin position="2"/>
        <end position="158"/>
    </location>
</feature>
<evidence type="ECO:0000259" key="1">
    <source>
        <dbReference type="Pfam" id="PF22016"/>
    </source>
</evidence>
<gene>
    <name evidence="2" type="ORF">EC9_29810</name>
</gene>
<evidence type="ECO:0000313" key="3">
    <source>
        <dbReference type="Proteomes" id="UP000319557"/>
    </source>
</evidence>
<evidence type="ECO:0000313" key="2">
    <source>
        <dbReference type="EMBL" id="QDS88786.1"/>
    </source>
</evidence>
<dbReference type="Proteomes" id="UP000319557">
    <property type="component" value="Chromosome"/>
</dbReference>
<keyword evidence="3" id="KW-1185">Reference proteome</keyword>
<accession>A0A517M1P0</accession>
<dbReference type="Pfam" id="PF22016">
    <property type="entry name" value="DUF6933"/>
    <property type="match status" value="1"/>
</dbReference>
<dbReference type="EMBL" id="CP036261">
    <property type="protein sequence ID" value="QDS88786.1"/>
    <property type="molecule type" value="Genomic_DNA"/>
</dbReference>
<dbReference type="RefSeq" id="WP_391556700.1">
    <property type="nucleotide sequence ID" value="NZ_CP036261.1"/>
</dbReference>
<protein>
    <recommendedName>
        <fullName evidence="1">DUF6933 domain-containing protein</fullName>
    </recommendedName>
</protein>
<sequence length="171" mass="18883">MILRLSQKLNTKIKTGKLVEMPLDENPYADWSCHLFTADRTQYIILTNTASFYSCLMNGRGITDGSTFVAQALDAIRDFATGDGKQTVYRKYIAPSNGTISFAKALNRSVTGSMSDHIHAAKFMLEDDMALSEIGNRLNETPMSALNGPDGRKYGFPKVVFSKLVDQIGDD</sequence>
<dbReference type="KEGG" id="ruv:EC9_29810"/>
<dbReference type="AlphaFoldDB" id="A0A517M1P0"/>
<organism evidence="2 3">
    <name type="scientific">Rosistilla ulvae</name>
    <dbReference type="NCBI Taxonomy" id="1930277"/>
    <lineage>
        <taxon>Bacteria</taxon>
        <taxon>Pseudomonadati</taxon>
        <taxon>Planctomycetota</taxon>
        <taxon>Planctomycetia</taxon>
        <taxon>Pirellulales</taxon>
        <taxon>Pirellulaceae</taxon>
        <taxon>Rosistilla</taxon>
    </lineage>
</organism>